<protein>
    <submittedName>
        <fullName evidence="2">Rod shape-determining protein RodA</fullName>
    </submittedName>
</protein>
<proteinExistence type="predicted"/>
<dbReference type="EMBL" id="RSCO01000021">
    <property type="protein sequence ID" value="RYM95245.1"/>
    <property type="molecule type" value="Genomic_DNA"/>
</dbReference>
<evidence type="ECO:0000313" key="3">
    <source>
        <dbReference type="Proteomes" id="UP000293613"/>
    </source>
</evidence>
<dbReference type="RefSeq" id="WP_130077426.1">
    <property type="nucleotide sequence ID" value="NZ_RSCO01000021.1"/>
</dbReference>
<keyword evidence="1" id="KW-0472">Membrane</keyword>
<evidence type="ECO:0000313" key="2">
    <source>
        <dbReference type="EMBL" id="RYM95245.1"/>
    </source>
</evidence>
<dbReference type="Proteomes" id="UP000293613">
    <property type="component" value="Unassembled WGS sequence"/>
</dbReference>
<sequence length="96" mass="10214">MSSHHPYVSESHEGKPAFEWGVALCVVVSTILTACGKAMAATVLLSVTAIGTGVLRAVLRERSPWKIRSATFDSICGIGLGVILFGLFLSVLFLNH</sequence>
<feature type="transmembrane region" description="Helical" evidence="1">
    <location>
        <begin position="20"/>
        <end position="50"/>
    </location>
</feature>
<evidence type="ECO:0000256" key="1">
    <source>
        <dbReference type="SAM" id="Phobius"/>
    </source>
</evidence>
<gene>
    <name evidence="2" type="ORF">PG2011B_0852</name>
</gene>
<name>A0A8B3RIS0_BIFAN</name>
<keyword evidence="1" id="KW-0812">Transmembrane</keyword>
<keyword evidence="1" id="KW-1133">Transmembrane helix</keyword>
<accession>A0A8B3RIS0</accession>
<dbReference type="AlphaFoldDB" id="A0A8B3RIS0"/>
<reference evidence="2 3" key="1">
    <citation type="journal article" date="2019" name="Appl. Environ. Microbiol.">
        <title>Dissecting the evolutionary development of the Bifidobacterium animalis species through comparative genomics analyses.</title>
        <authorList>
            <person name="Lugli G.A."/>
            <person name="Mancino W."/>
            <person name="Milani C."/>
            <person name="Duranti S."/>
            <person name="Mancabelli L."/>
            <person name="Napoli S."/>
            <person name="Mangifesta M."/>
            <person name="Viappiani A."/>
            <person name="Anzalone R."/>
            <person name="Longhi G."/>
            <person name="van Sinderen D."/>
            <person name="Ventura M."/>
            <person name="Turroni F."/>
        </authorList>
    </citation>
    <scope>NUCLEOTIDE SEQUENCE [LARGE SCALE GENOMIC DNA]</scope>
    <source>
        <strain evidence="2 3">2011B</strain>
    </source>
</reference>
<comment type="caution">
    <text evidence="2">The sequence shown here is derived from an EMBL/GenBank/DDBJ whole genome shotgun (WGS) entry which is preliminary data.</text>
</comment>
<feature type="transmembrane region" description="Helical" evidence="1">
    <location>
        <begin position="71"/>
        <end position="94"/>
    </location>
</feature>
<organism evidence="2 3">
    <name type="scientific">Bifidobacterium animalis subsp. lactis</name>
    <name type="common">Bifidobacterium lactis</name>
    <dbReference type="NCBI Taxonomy" id="302911"/>
    <lineage>
        <taxon>Bacteria</taxon>
        <taxon>Bacillati</taxon>
        <taxon>Actinomycetota</taxon>
        <taxon>Actinomycetes</taxon>
        <taxon>Bifidobacteriales</taxon>
        <taxon>Bifidobacteriaceae</taxon>
        <taxon>Bifidobacterium</taxon>
    </lineage>
</organism>